<keyword evidence="5" id="KW-0812">Transmembrane</keyword>
<feature type="transmembrane region" description="Helical" evidence="5">
    <location>
        <begin position="62"/>
        <end position="85"/>
    </location>
</feature>
<dbReference type="PANTHER" id="PTHR13408">
    <property type="entry name" value="DNA-DIRECTED RNA POLYMERASE III"/>
    <property type="match status" value="1"/>
</dbReference>
<evidence type="ECO:0000256" key="2">
    <source>
        <dbReference type="ARBA" id="ARBA00022478"/>
    </source>
</evidence>
<keyword evidence="5" id="KW-0472">Membrane</keyword>
<evidence type="ECO:0000256" key="3">
    <source>
        <dbReference type="ARBA" id="ARBA00023163"/>
    </source>
</evidence>
<dbReference type="GO" id="GO:0003677">
    <property type="term" value="F:DNA binding"/>
    <property type="evidence" value="ECO:0007669"/>
    <property type="project" value="InterPro"/>
</dbReference>
<dbReference type="PANTHER" id="PTHR13408:SF0">
    <property type="entry name" value="DNA-DIRECTED RNA POLYMERASE III SUBUNIT RPC4"/>
    <property type="match status" value="1"/>
</dbReference>
<comment type="caution">
    <text evidence="6">The sequence shown here is derived from an EMBL/GenBank/DDBJ whole genome shotgun (WGS) entry which is preliminary data.</text>
</comment>
<dbReference type="EMBL" id="SDMP01000022">
    <property type="protein sequence ID" value="RYQ79682.1"/>
    <property type="molecule type" value="Genomic_DNA"/>
</dbReference>
<dbReference type="Proteomes" id="UP000289738">
    <property type="component" value="Unassembled WGS sequence"/>
</dbReference>
<keyword evidence="7" id="KW-1185">Reference proteome</keyword>
<keyword evidence="2" id="KW-0240">DNA-directed RNA polymerase</keyword>
<evidence type="ECO:0000256" key="5">
    <source>
        <dbReference type="SAM" id="Phobius"/>
    </source>
</evidence>
<dbReference type="STRING" id="3818.A0A444WQI3"/>
<accession>A0A444WQI3</accession>
<name>A0A444WQI3_ARAHY</name>
<dbReference type="GO" id="GO:0005666">
    <property type="term" value="C:RNA polymerase III complex"/>
    <property type="evidence" value="ECO:0007669"/>
    <property type="project" value="InterPro"/>
</dbReference>
<dbReference type="GO" id="GO:0042797">
    <property type="term" value="P:tRNA transcription by RNA polymerase III"/>
    <property type="evidence" value="ECO:0007669"/>
    <property type="project" value="TreeGrafter"/>
</dbReference>
<evidence type="ECO:0000256" key="1">
    <source>
        <dbReference type="ARBA" id="ARBA00004123"/>
    </source>
</evidence>
<organism evidence="6 7">
    <name type="scientific">Arachis hypogaea</name>
    <name type="common">Peanut</name>
    <dbReference type="NCBI Taxonomy" id="3818"/>
    <lineage>
        <taxon>Eukaryota</taxon>
        <taxon>Viridiplantae</taxon>
        <taxon>Streptophyta</taxon>
        <taxon>Embryophyta</taxon>
        <taxon>Tracheophyta</taxon>
        <taxon>Spermatophyta</taxon>
        <taxon>Magnoliopsida</taxon>
        <taxon>eudicotyledons</taxon>
        <taxon>Gunneridae</taxon>
        <taxon>Pentapetalae</taxon>
        <taxon>rosids</taxon>
        <taxon>fabids</taxon>
        <taxon>Fabales</taxon>
        <taxon>Fabaceae</taxon>
        <taxon>Papilionoideae</taxon>
        <taxon>50 kb inversion clade</taxon>
        <taxon>dalbergioids sensu lato</taxon>
        <taxon>Dalbergieae</taxon>
        <taxon>Pterocarpus clade</taxon>
        <taxon>Arachis</taxon>
    </lineage>
</organism>
<reference evidence="6 7" key="1">
    <citation type="submission" date="2019-01" db="EMBL/GenBank/DDBJ databases">
        <title>Sequencing of cultivated peanut Arachis hypogaea provides insights into genome evolution and oil improvement.</title>
        <authorList>
            <person name="Chen X."/>
        </authorList>
    </citation>
    <scope>NUCLEOTIDE SEQUENCE [LARGE SCALE GENOMIC DNA]</scope>
    <source>
        <strain evidence="7">cv. Fuhuasheng</strain>
        <tissue evidence="6">Leaves</tissue>
    </source>
</reference>
<evidence type="ECO:0000313" key="7">
    <source>
        <dbReference type="Proteomes" id="UP000289738"/>
    </source>
</evidence>
<dbReference type="AlphaFoldDB" id="A0A444WQI3"/>
<keyword evidence="5" id="KW-1133">Transmembrane helix</keyword>
<keyword evidence="4" id="KW-0539">Nucleus</keyword>
<sequence length="214" mass="23890">MKKVKPCKLNELPPGLIGKMLVYKSGAIKLKLGSTLYDISVTRWVKPPIGKVKLNCNTSLSLAMGVAAGAYILTLFAVMSNLLYFCGMCRVAKEMLLKRYYSKDIRGGAQFPESDIVKACRRVSEYFLLFAQKCDHDYSLAEDFLEITPRKTIGELKECKEDGDYAVYGTIMGVIGGSDWFVAQCRCGIEVVLKLGSYYCEKSSKHVDLFSLKL</sequence>
<protein>
    <submittedName>
        <fullName evidence="6">Uncharacterized protein</fullName>
    </submittedName>
</protein>
<evidence type="ECO:0000313" key="6">
    <source>
        <dbReference type="EMBL" id="RYQ79682.1"/>
    </source>
</evidence>
<gene>
    <name evidence="6" type="ORF">Ahy_Scaffold2g107650</name>
</gene>
<keyword evidence="3" id="KW-0804">Transcription</keyword>
<dbReference type="Pfam" id="PF05132">
    <property type="entry name" value="RNA_pol_Rpc4"/>
    <property type="match status" value="1"/>
</dbReference>
<dbReference type="InterPro" id="IPR007811">
    <property type="entry name" value="RPC4"/>
</dbReference>
<evidence type="ECO:0000256" key="4">
    <source>
        <dbReference type="ARBA" id="ARBA00023242"/>
    </source>
</evidence>
<proteinExistence type="predicted"/>
<comment type="subcellular location">
    <subcellularLocation>
        <location evidence="1">Nucleus</location>
    </subcellularLocation>
</comment>